<organism evidence="2 3">
    <name type="scientific">Nocardia camponoti</name>
    <dbReference type="NCBI Taxonomy" id="1616106"/>
    <lineage>
        <taxon>Bacteria</taxon>
        <taxon>Bacillati</taxon>
        <taxon>Actinomycetota</taxon>
        <taxon>Actinomycetes</taxon>
        <taxon>Mycobacteriales</taxon>
        <taxon>Nocardiaceae</taxon>
        <taxon>Nocardia</taxon>
    </lineage>
</organism>
<protein>
    <recommendedName>
        <fullName evidence="4">Transmembrane protein</fullName>
    </recommendedName>
</protein>
<feature type="transmembrane region" description="Helical" evidence="1">
    <location>
        <begin position="9"/>
        <end position="30"/>
    </location>
</feature>
<gene>
    <name evidence="2" type="ORF">GCM10011591_15210</name>
</gene>
<dbReference type="EMBL" id="BMMW01000001">
    <property type="protein sequence ID" value="GGK44559.1"/>
    <property type="molecule type" value="Genomic_DNA"/>
</dbReference>
<feature type="transmembrane region" description="Helical" evidence="1">
    <location>
        <begin position="50"/>
        <end position="75"/>
    </location>
</feature>
<keyword evidence="1" id="KW-0812">Transmembrane</keyword>
<dbReference type="RefSeq" id="WP_188828028.1">
    <property type="nucleotide sequence ID" value="NZ_BMMW01000001.1"/>
</dbReference>
<accession>A0A917QE87</accession>
<evidence type="ECO:0000313" key="2">
    <source>
        <dbReference type="EMBL" id="GGK44559.1"/>
    </source>
</evidence>
<reference evidence="2" key="1">
    <citation type="journal article" date="2014" name="Int. J. Syst. Evol. Microbiol.">
        <title>Complete genome sequence of Corynebacterium casei LMG S-19264T (=DSM 44701T), isolated from a smear-ripened cheese.</title>
        <authorList>
            <consortium name="US DOE Joint Genome Institute (JGI-PGF)"/>
            <person name="Walter F."/>
            <person name="Albersmeier A."/>
            <person name="Kalinowski J."/>
            <person name="Ruckert C."/>
        </authorList>
    </citation>
    <scope>NUCLEOTIDE SEQUENCE</scope>
    <source>
        <strain evidence="2">CGMCC 4.7278</strain>
    </source>
</reference>
<sequence>MDNTYRQAVTYGAAVIALTALCCAVGTLWTNGRAACVDKGTWLCDGPAQVAVLIIPAVVLLLGGIGAFFRTYVVYREGSSRWPVWQGAGWFLFILMTAYLVIGGGALAN</sequence>
<evidence type="ECO:0000313" key="3">
    <source>
        <dbReference type="Proteomes" id="UP000612956"/>
    </source>
</evidence>
<evidence type="ECO:0008006" key="4">
    <source>
        <dbReference type="Google" id="ProtNLM"/>
    </source>
</evidence>
<keyword evidence="1" id="KW-0472">Membrane</keyword>
<dbReference type="AlphaFoldDB" id="A0A917QE87"/>
<comment type="caution">
    <text evidence="2">The sequence shown here is derived from an EMBL/GenBank/DDBJ whole genome shotgun (WGS) entry which is preliminary data.</text>
</comment>
<dbReference type="Proteomes" id="UP000612956">
    <property type="component" value="Unassembled WGS sequence"/>
</dbReference>
<keyword evidence="3" id="KW-1185">Reference proteome</keyword>
<keyword evidence="1" id="KW-1133">Transmembrane helix</keyword>
<proteinExistence type="predicted"/>
<reference evidence="2" key="2">
    <citation type="submission" date="2020-09" db="EMBL/GenBank/DDBJ databases">
        <authorList>
            <person name="Sun Q."/>
            <person name="Zhou Y."/>
        </authorList>
    </citation>
    <scope>NUCLEOTIDE SEQUENCE</scope>
    <source>
        <strain evidence="2">CGMCC 4.7278</strain>
    </source>
</reference>
<evidence type="ECO:0000256" key="1">
    <source>
        <dbReference type="SAM" id="Phobius"/>
    </source>
</evidence>
<name>A0A917QE87_9NOCA</name>
<feature type="transmembrane region" description="Helical" evidence="1">
    <location>
        <begin position="87"/>
        <end position="108"/>
    </location>
</feature>